<keyword evidence="4 7" id="KW-0812">Transmembrane</keyword>
<dbReference type="Pfam" id="PF02687">
    <property type="entry name" value="FtsX"/>
    <property type="match status" value="1"/>
</dbReference>
<dbReference type="GO" id="GO:0098797">
    <property type="term" value="C:plasma membrane protein complex"/>
    <property type="evidence" value="ECO:0007669"/>
    <property type="project" value="TreeGrafter"/>
</dbReference>
<comment type="similarity">
    <text evidence="2">Belongs to the ABC-4 integral membrane protein family. LolC/E subfamily.</text>
</comment>
<dbReference type="RefSeq" id="WP_155043331.1">
    <property type="nucleotide sequence ID" value="NZ_WMIH01000002.1"/>
</dbReference>
<evidence type="ECO:0000256" key="2">
    <source>
        <dbReference type="ARBA" id="ARBA00005236"/>
    </source>
</evidence>
<evidence type="ECO:0000259" key="8">
    <source>
        <dbReference type="Pfam" id="PF02687"/>
    </source>
</evidence>
<evidence type="ECO:0000256" key="5">
    <source>
        <dbReference type="ARBA" id="ARBA00022989"/>
    </source>
</evidence>
<feature type="domain" description="ABC3 transporter permease C-terminal" evidence="8">
    <location>
        <begin position="293"/>
        <end position="426"/>
    </location>
</feature>
<evidence type="ECO:0000313" key="10">
    <source>
        <dbReference type="EMBL" id="MTH63395.1"/>
    </source>
</evidence>
<protein>
    <submittedName>
        <fullName evidence="10">FtsX-like permease family protein</fullName>
    </submittedName>
</protein>
<evidence type="ECO:0000256" key="3">
    <source>
        <dbReference type="ARBA" id="ARBA00022475"/>
    </source>
</evidence>
<evidence type="ECO:0000256" key="4">
    <source>
        <dbReference type="ARBA" id="ARBA00022692"/>
    </source>
</evidence>
<dbReference type="PANTHER" id="PTHR30489">
    <property type="entry name" value="LIPOPROTEIN-RELEASING SYSTEM TRANSMEMBRANE PROTEIN LOLE"/>
    <property type="match status" value="1"/>
</dbReference>
<dbReference type="GO" id="GO:0044874">
    <property type="term" value="P:lipoprotein localization to outer membrane"/>
    <property type="evidence" value="ECO:0007669"/>
    <property type="project" value="TreeGrafter"/>
</dbReference>
<sequence length="433" mass="46874">MASPRAFSRYEFLIAWRYLRARRAEGGVSVMTWISLIGITLGVMALIATLAVRAGFRADFVDTILGANAHSTVYYAPTSFYNDLTDETYIQPGKVQDYDAVTARIAAIPGVTHAYPAVRGKVMAKQGDAAGLGDVYGITLDALKSMPGIVNPDTSTGDLENFDHGIAMGVGLARELGVGVGDRVQLVAPDGAKTAFGTNPRIETYEVTYIFSAGRYDIDQARIFMPFAEAQSYFNRDGVADEIQVYVDDPEKVDRWTPDLLAAAGEGGQVWTWRDASGSFLAALDMEDDVMFIILSILVLIASMNITSGLIMLVKNKGRDIGILRTMGLTEGAILRIFFLCGAFTGVLGTIAGVVLGVLLSLNVDHIMSALNALTGGNAWQPEVRGIYQLTADLRAWDIFRAVALSLALSFIVTIFPARRAARMNPVEALRYE</sequence>
<organism evidence="10 11">
    <name type="scientific">Paracoccus shanxieyensis</name>
    <dbReference type="NCBI Taxonomy" id="2675752"/>
    <lineage>
        <taxon>Bacteria</taxon>
        <taxon>Pseudomonadati</taxon>
        <taxon>Pseudomonadota</taxon>
        <taxon>Alphaproteobacteria</taxon>
        <taxon>Rhodobacterales</taxon>
        <taxon>Paracoccaceae</taxon>
        <taxon>Paracoccus</taxon>
    </lineage>
</organism>
<comment type="subcellular location">
    <subcellularLocation>
        <location evidence="1">Cell membrane</location>
        <topology evidence="1">Multi-pass membrane protein</topology>
    </subcellularLocation>
</comment>
<feature type="transmembrane region" description="Helical" evidence="7">
    <location>
        <begin position="290"/>
        <end position="314"/>
    </location>
</feature>
<dbReference type="InterPro" id="IPR003838">
    <property type="entry name" value="ABC3_permease_C"/>
</dbReference>
<reference evidence="10 11" key="1">
    <citation type="submission" date="2019-11" db="EMBL/GenBank/DDBJ databases">
        <authorList>
            <person name="Dong K."/>
        </authorList>
    </citation>
    <scope>NUCLEOTIDE SEQUENCE [LARGE SCALE GENOMIC DNA]</scope>
    <source>
        <strain evidence="10 11">DK608</strain>
    </source>
</reference>
<feature type="transmembrane region" description="Helical" evidence="7">
    <location>
        <begin position="335"/>
        <end position="362"/>
    </location>
</feature>
<keyword evidence="3" id="KW-1003">Cell membrane</keyword>
<evidence type="ECO:0000259" key="9">
    <source>
        <dbReference type="Pfam" id="PF12704"/>
    </source>
</evidence>
<dbReference type="InterPro" id="IPR025857">
    <property type="entry name" value="MacB_PCD"/>
</dbReference>
<dbReference type="Pfam" id="PF12704">
    <property type="entry name" value="MacB_PCD"/>
    <property type="match status" value="1"/>
</dbReference>
<name>A0A6L6ISD8_9RHOB</name>
<feature type="transmembrane region" description="Helical" evidence="7">
    <location>
        <begin position="30"/>
        <end position="52"/>
    </location>
</feature>
<gene>
    <name evidence="10" type="ORF">GL284_03830</name>
</gene>
<dbReference type="AlphaFoldDB" id="A0A6L6ISD8"/>
<keyword evidence="5 7" id="KW-1133">Transmembrane helix</keyword>
<accession>A0A6L6ISD8</accession>
<dbReference type="InterPro" id="IPR051447">
    <property type="entry name" value="Lipoprotein-release_system"/>
</dbReference>
<evidence type="ECO:0000256" key="6">
    <source>
        <dbReference type="ARBA" id="ARBA00023136"/>
    </source>
</evidence>
<dbReference type="PANTHER" id="PTHR30489:SF0">
    <property type="entry name" value="LIPOPROTEIN-RELEASING SYSTEM TRANSMEMBRANE PROTEIN LOLE"/>
    <property type="match status" value="1"/>
</dbReference>
<evidence type="ECO:0000256" key="1">
    <source>
        <dbReference type="ARBA" id="ARBA00004651"/>
    </source>
</evidence>
<dbReference type="Proteomes" id="UP000478740">
    <property type="component" value="Unassembled WGS sequence"/>
</dbReference>
<comment type="caution">
    <text evidence="10">The sequence shown here is derived from an EMBL/GenBank/DDBJ whole genome shotgun (WGS) entry which is preliminary data.</text>
</comment>
<feature type="transmembrane region" description="Helical" evidence="7">
    <location>
        <begin position="399"/>
        <end position="418"/>
    </location>
</feature>
<proteinExistence type="inferred from homology"/>
<evidence type="ECO:0000256" key="7">
    <source>
        <dbReference type="SAM" id="Phobius"/>
    </source>
</evidence>
<keyword evidence="6 7" id="KW-0472">Membrane</keyword>
<evidence type="ECO:0000313" key="11">
    <source>
        <dbReference type="Proteomes" id="UP000478740"/>
    </source>
</evidence>
<dbReference type="EMBL" id="WMII01000003">
    <property type="protein sequence ID" value="MTH63395.1"/>
    <property type="molecule type" value="Genomic_DNA"/>
</dbReference>
<keyword evidence="11" id="KW-1185">Reference proteome</keyword>
<feature type="domain" description="MacB-like periplasmic core" evidence="9">
    <location>
        <begin position="32"/>
        <end position="255"/>
    </location>
</feature>